<protein>
    <recommendedName>
        <fullName evidence="2">Copper homeostasis protein cutC homolog</fullName>
    </recommendedName>
</protein>
<keyword evidence="4" id="KW-1185">Reference proteome</keyword>
<dbReference type="PANTHER" id="PTHR12598:SF0">
    <property type="entry name" value="COPPER HOMEOSTASIS PROTEIN CUTC HOMOLOG"/>
    <property type="match status" value="1"/>
</dbReference>
<evidence type="ECO:0000256" key="1">
    <source>
        <dbReference type="ARBA" id="ARBA00007768"/>
    </source>
</evidence>
<evidence type="ECO:0000313" key="3">
    <source>
        <dbReference type="EMBL" id="SDU78234.1"/>
    </source>
</evidence>
<sequence>MLEVIALNAHDALAAAQGGADRIELVGTMDQDGLSATVEQVRHIREVSDIPIRAMVRDQAGFMPGSKETLAATARELVQAGVEALVVGWVRDGQLDTKTLQEVLADVPGCELTIHRAIDNVADYAAGWHQILSLSHVTSVLTAGSAAGVTAGMDNLLAQAVNPQARELMMVGGGLHLEHLPALKDAGIHKFHVGSAVRGGSFANPIDPRLVESWAVATGVL</sequence>
<dbReference type="EMBL" id="LT629804">
    <property type="protein sequence ID" value="SDU78234.1"/>
    <property type="molecule type" value="Genomic_DNA"/>
</dbReference>
<accession>A0A1H2LBP7</accession>
<dbReference type="InterPro" id="IPR036822">
    <property type="entry name" value="CutC-like_dom_sf"/>
</dbReference>
<dbReference type="Proteomes" id="UP000214355">
    <property type="component" value="Chromosome I"/>
</dbReference>
<dbReference type="AlphaFoldDB" id="A0A1H2LBP7"/>
<dbReference type="Pfam" id="PF03932">
    <property type="entry name" value="CutC"/>
    <property type="match status" value="1"/>
</dbReference>
<evidence type="ECO:0000313" key="4">
    <source>
        <dbReference type="Proteomes" id="UP000214355"/>
    </source>
</evidence>
<proteinExistence type="inferred from homology"/>
<dbReference type="Gene3D" id="3.20.20.380">
    <property type="entry name" value="Copper homeostasis (CutC) domain"/>
    <property type="match status" value="1"/>
</dbReference>
<organism evidence="3 4">
    <name type="scientific">Arcanobacterium phocae</name>
    <dbReference type="NCBI Taxonomy" id="131112"/>
    <lineage>
        <taxon>Bacteria</taxon>
        <taxon>Bacillati</taxon>
        <taxon>Actinomycetota</taxon>
        <taxon>Actinomycetes</taxon>
        <taxon>Actinomycetales</taxon>
        <taxon>Actinomycetaceae</taxon>
        <taxon>Arcanobacterium</taxon>
    </lineage>
</organism>
<dbReference type="GeneID" id="65344139"/>
<dbReference type="STRING" id="131112.SAMN04489737_0384"/>
<reference evidence="4" key="1">
    <citation type="submission" date="2016-10" db="EMBL/GenBank/DDBJ databases">
        <authorList>
            <person name="Varghese N."/>
            <person name="Submissions S."/>
        </authorList>
    </citation>
    <scope>NUCLEOTIDE SEQUENCE [LARGE SCALE GENOMIC DNA]</scope>
    <source>
        <strain evidence="4">DSM 10002</strain>
    </source>
</reference>
<dbReference type="OrthoDB" id="9815677at2"/>
<dbReference type="SUPFAM" id="SSF110395">
    <property type="entry name" value="CutC-like"/>
    <property type="match status" value="1"/>
</dbReference>
<dbReference type="InterPro" id="IPR005627">
    <property type="entry name" value="CutC-like"/>
</dbReference>
<dbReference type="PANTHER" id="PTHR12598">
    <property type="entry name" value="COPPER HOMEOSTASIS PROTEIN CUTC"/>
    <property type="match status" value="1"/>
</dbReference>
<dbReference type="RefSeq" id="WP_091279237.1">
    <property type="nucleotide sequence ID" value="NZ_LT629804.1"/>
</dbReference>
<gene>
    <name evidence="3" type="ORF">SAMN04489737_0384</name>
</gene>
<dbReference type="GO" id="GO:0005507">
    <property type="term" value="F:copper ion binding"/>
    <property type="evidence" value="ECO:0007669"/>
    <property type="project" value="TreeGrafter"/>
</dbReference>
<comment type="similarity">
    <text evidence="1">Belongs to the CutC family.</text>
</comment>
<name>A0A1H2LBP7_9ACTO</name>
<evidence type="ECO:0000256" key="2">
    <source>
        <dbReference type="ARBA" id="ARBA00019014"/>
    </source>
</evidence>